<evidence type="ECO:0000313" key="2">
    <source>
        <dbReference type="EMBL" id="MFC4824373.1"/>
    </source>
</evidence>
<gene>
    <name evidence="2" type="ORF">ACFO9K_08860</name>
</gene>
<keyword evidence="1" id="KW-0812">Transmembrane</keyword>
<name>A0ABD5Q145_9EURY</name>
<evidence type="ECO:0000313" key="3">
    <source>
        <dbReference type="Proteomes" id="UP001595945"/>
    </source>
</evidence>
<dbReference type="Pfam" id="PF26047">
    <property type="entry name" value="DUF8015"/>
    <property type="match status" value="1"/>
</dbReference>
<dbReference type="Proteomes" id="UP001595945">
    <property type="component" value="Unassembled WGS sequence"/>
</dbReference>
<keyword evidence="3" id="KW-1185">Reference proteome</keyword>
<feature type="transmembrane region" description="Helical" evidence="1">
    <location>
        <begin position="20"/>
        <end position="42"/>
    </location>
</feature>
<dbReference type="GeneID" id="73044943"/>
<protein>
    <submittedName>
        <fullName evidence="2">Uncharacterized protein</fullName>
    </submittedName>
</protein>
<evidence type="ECO:0000256" key="1">
    <source>
        <dbReference type="SAM" id="Phobius"/>
    </source>
</evidence>
<organism evidence="2 3">
    <name type="scientific">Halorussus aquaticus</name>
    <dbReference type="NCBI Taxonomy" id="2953748"/>
    <lineage>
        <taxon>Archaea</taxon>
        <taxon>Methanobacteriati</taxon>
        <taxon>Methanobacteriota</taxon>
        <taxon>Stenosarchaea group</taxon>
        <taxon>Halobacteria</taxon>
        <taxon>Halobacteriales</taxon>
        <taxon>Haladaptataceae</taxon>
        <taxon>Halorussus</taxon>
    </lineage>
</organism>
<sequence>MVSHYDAVLALIPLLSGGGFLVGQLTGLPGAIAGMVVSLAVIGHELFNPPWRDDEE</sequence>
<dbReference type="RefSeq" id="WP_254269879.1">
    <property type="nucleotide sequence ID" value="NZ_CP100400.1"/>
</dbReference>
<reference evidence="2 3" key="1">
    <citation type="journal article" date="2019" name="Int. J. Syst. Evol. Microbiol.">
        <title>The Global Catalogue of Microorganisms (GCM) 10K type strain sequencing project: providing services to taxonomists for standard genome sequencing and annotation.</title>
        <authorList>
            <consortium name="The Broad Institute Genomics Platform"/>
            <consortium name="The Broad Institute Genome Sequencing Center for Infectious Disease"/>
            <person name="Wu L."/>
            <person name="Ma J."/>
        </authorList>
    </citation>
    <scope>NUCLEOTIDE SEQUENCE [LARGE SCALE GENOMIC DNA]</scope>
    <source>
        <strain evidence="2 3">XZYJ18</strain>
    </source>
</reference>
<keyword evidence="1" id="KW-0472">Membrane</keyword>
<comment type="caution">
    <text evidence="2">The sequence shown here is derived from an EMBL/GenBank/DDBJ whole genome shotgun (WGS) entry which is preliminary data.</text>
</comment>
<dbReference type="InterPro" id="IPR058328">
    <property type="entry name" value="DUF8015"/>
</dbReference>
<keyword evidence="1" id="KW-1133">Transmembrane helix</keyword>
<accession>A0ABD5Q145</accession>
<dbReference type="AlphaFoldDB" id="A0ABD5Q145"/>
<proteinExistence type="predicted"/>
<dbReference type="EMBL" id="JBHSHT010000001">
    <property type="protein sequence ID" value="MFC4824373.1"/>
    <property type="molecule type" value="Genomic_DNA"/>
</dbReference>